<dbReference type="SUPFAM" id="SSF51713">
    <property type="entry name" value="tRNA-guanine transglycosylase"/>
    <property type="match status" value="1"/>
</dbReference>
<organism evidence="6 7">
    <name type="scientific">Candidatus Komeilibacteria bacterium CG_4_10_14_0_2_um_filter_37_10</name>
    <dbReference type="NCBI Taxonomy" id="1974470"/>
    <lineage>
        <taxon>Bacteria</taxon>
        <taxon>Candidatus Komeiliibacteriota</taxon>
    </lineage>
</organism>
<evidence type="ECO:0000259" key="5">
    <source>
        <dbReference type="Pfam" id="PF01702"/>
    </source>
</evidence>
<dbReference type="EMBL" id="PFPO01000035">
    <property type="protein sequence ID" value="PIZ99327.1"/>
    <property type="molecule type" value="Genomic_DNA"/>
</dbReference>
<keyword evidence="1 4" id="KW-0328">Glycosyltransferase</keyword>
<proteinExistence type="inferred from homology"/>
<sequence>MNNFFKLQFKSKKSKARCGILNTAHGCLATPFFMTIATRGVVKSVTTADLQRLKIPIILANTYHLFLRPSLKILKRAGGLHQFMNWSGPILTDSGGFQIFSLDGEVKRKGISQQEIKVDRLLTDQGVEFVSYLDGSKHFFSPADVIRAQKIIGSDLMMVLDECVAYPASYEVAKKAVDRTLLWAEKSIKSYQAQKIVRQKLFGIVQGSTFSDLRLLCARELAKMNFAGLAIGGLAVGEKNEQMYQILDELQDVLPVDKPRYLMGVGYPDNIVAAVKRGVDMFDCVIPTREARHARLYIRLNQRVSKINNYYQTINLNNAAWALDKKPINSKSVIPELCQYSLSYLHHLFKINDPLALRLATLHNIEFYYNLMNDIRVSIKKGDL</sequence>
<keyword evidence="3 4" id="KW-0819">tRNA processing</keyword>
<dbReference type="GO" id="GO:0005737">
    <property type="term" value="C:cytoplasm"/>
    <property type="evidence" value="ECO:0007669"/>
    <property type="project" value="TreeGrafter"/>
</dbReference>
<comment type="catalytic activity">
    <reaction evidence="4">
        <text>7-aminomethyl-7-carbaguanine + guanosine(34) in tRNA = 7-aminomethyl-7-carbaguanosine(34) in tRNA + guanine</text>
        <dbReference type="Rhea" id="RHEA:24104"/>
        <dbReference type="Rhea" id="RHEA-COMP:10341"/>
        <dbReference type="Rhea" id="RHEA-COMP:10342"/>
        <dbReference type="ChEBI" id="CHEBI:16235"/>
        <dbReference type="ChEBI" id="CHEBI:58703"/>
        <dbReference type="ChEBI" id="CHEBI:74269"/>
        <dbReference type="ChEBI" id="CHEBI:82833"/>
        <dbReference type="EC" id="2.4.2.29"/>
    </reaction>
</comment>
<gene>
    <name evidence="4" type="primary">tgt</name>
    <name evidence="6" type="ORF">COX77_01845</name>
</gene>
<dbReference type="InterPro" id="IPR050076">
    <property type="entry name" value="ArchSynthase1/Queuine_TRR"/>
</dbReference>
<evidence type="ECO:0000256" key="4">
    <source>
        <dbReference type="HAMAP-Rule" id="MF_00168"/>
    </source>
</evidence>
<comment type="similarity">
    <text evidence="4">Belongs to the queuine tRNA-ribosyltransferase family.</text>
</comment>
<feature type="binding site" evidence="4">
    <location>
        <position position="161"/>
    </location>
    <ligand>
        <name>substrate</name>
    </ligand>
</feature>
<accession>A0A2M7VFX8</accession>
<comment type="subunit">
    <text evidence="4">Homodimer. Within each dimer, one monomer is responsible for RNA recognition and catalysis, while the other monomer binds to the replacement base PreQ1.</text>
</comment>
<reference evidence="7" key="1">
    <citation type="submission" date="2017-09" db="EMBL/GenBank/DDBJ databases">
        <title>Depth-based differentiation of microbial function through sediment-hosted aquifers and enrichment of novel symbionts in the deep terrestrial subsurface.</title>
        <authorList>
            <person name="Probst A.J."/>
            <person name="Ladd B."/>
            <person name="Jarett J.K."/>
            <person name="Geller-Mcgrath D.E."/>
            <person name="Sieber C.M.K."/>
            <person name="Emerson J.B."/>
            <person name="Anantharaman K."/>
            <person name="Thomas B.C."/>
            <person name="Malmstrom R."/>
            <person name="Stieglmeier M."/>
            <person name="Klingl A."/>
            <person name="Woyke T."/>
            <person name="Ryan C.M."/>
            <person name="Banfield J.F."/>
        </authorList>
    </citation>
    <scope>NUCLEOTIDE SEQUENCE [LARGE SCALE GENOMIC DNA]</scope>
</reference>
<feature type="active site" description="Proton acceptor" evidence="4">
    <location>
        <position position="93"/>
    </location>
</feature>
<feature type="domain" description="tRNA-guanine(15) transglycosylase-like" evidence="5">
    <location>
        <begin position="14"/>
        <end position="384"/>
    </location>
</feature>
<evidence type="ECO:0000256" key="3">
    <source>
        <dbReference type="ARBA" id="ARBA00022694"/>
    </source>
</evidence>
<dbReference type="NCBIfam" id="TIGR00449">
    <property type="entry name" value="tgt_general"/>
    <property type="match status" value="1"/>
</dbReference>
<dbReference type="UniPathway" id="UPA00392"/>
<dbReference type="GO" id="GO:0008479">
    <property type="term" value="F:tRNA-guanosine(34) queuine transglycosylase activity"/>
    <property type="evidence" value="ECO:0007669"/>
    <property type="project" value="UniProtKB-UniRule"/>
</dbReference>
<dbReference type="InterPro" id="IPR002616">
    <property type="entry name" value="tRNA_ribo_trans-like"/>
</dbReference>
<evidence type="ECO:0000256" key="2">
    <source>
        <dbReference type="ARBA" id="ARBA00022679"/>
    </source>
</evidence>
<dbReference type="NCBIfam" id="TIGR00430">
    <property type="entry name" value="Q_tRNA_tgt"/>
    <property type="match status" value="1"/>
</dbReference>
<dbReference type="InterPro" id="IPR036511">
    <property type="entry name" value="TGT-like_sf"/>
</dbReference>
<feature type="binding site" evidence="4">
    <location>
        <begin position="93"/>
        <end position="97"/>
    </location>
    <ligand>
        <name>substrate</name>
    </ligand>
</feature>
<dbReference type="Proteomes" id="UP000230405">
    <property type="component" value="Unassembled WGS sequence"/>
</dbReference>
<dbReference type="PANTHER" id="PTHR46499">
    <property type="entry name" value="QUEUINE TRNA-RIBOSYLTRANSFERASE"/>
    <property type="match status" value="1"/>
</dbReference>
<feature type="binding site" evidence="4">
    <location>
        <position position="233"/>
    </location>
    <ligand>
        <name>substrate</name>
    </ligand>
</feature>
<feature type="region of interest" description="RNA binding" evidence="4">
    <location>
        <begin position="264"/>
        <end position="270"/>
    </location>
</feature>
<comment type="caution">
    <text evidence="6">The sequence shown here is derived from an EMBL/GenBank/DDBJ whole genome shotgun (WGS) entry which is preliminary data.</text>
</comment>
<dbReference type="Gene3D" id="3.20.20.105">
    <property type="entry name" value="Queuine tRNA-ribosyltransferase-like"/>
    <property type="match status" value="1"/>
</dbReference>
<dbReference type="AlphaFoldDB" id="A0A2M7VFX8"/>
<feature type="active site" description="Nucleophile" evidence="4">
    <location>
        <position position="283"/>
    </location>
</feature>
<comment type="function">
    <text evidence="4">Catalyzes the base-exchange of a guanine (G) residue with the queuine precursor 7-aminomethyl-7-deazaguanine (PreQ1) at position 34 (anticodon wobble position) in tRNAs with GU(N) anticodons (tRNA-Asp, -Asn, -His and -Tyr). Catalysis occurs through a double-displacement mechanism. The nucleophile active site attacks the C1' of nucleotide 34 to detach the guanine base from the RNA, forming a covalent enzyme-RNA intermediate. The proton acceptor active site deprotonates the incoming PreQ1, allowing a nucleophilic attack on the C1' of the ribose to form the product. After dissociation, two additional enzymatic reactions on the tRNA convert PreQ1 to queuine (Q), resulting in the hypermodified nucleoside queuosine (7-(((4,5-cis-dihydroxy-2-cyclopenten-1-yl)amino)methyl)-7-deazaguanosine).</text>
</comment>
<keyword evidence="4" id="KW-0671">Queuosine biosynthesis</keyword>
<evidence type="ECO:0000313" key="6">
    <source>
        <dbReference type="EMBL" id="PIZ99327.1"/>
    </source>
</evidence>
<feature type="region of interest" description="RNA binding; important for wobble base 34 recognition" evidence="4">
    <location>
        <begin position="288"/>
        <end position="292"/>
    </location>
</feature>
<evidence type="ECO:0000256" key="1">
    <source>
        <dbReference type="ARBA" id="ARBA00022676"/>
    </source>
</evidence>
<name>A0A2M7VFX8_9BACT</name>
<comment type="caution">
    <text evidence="4">Lacks conserved residue(s) required for the propagation of feature annotation.</text>
</comment>
<dbReference type="PANTHER" id="PTHR46499:SF1">
    <property type="entry name" value="QUEUINE TRNA-RIBOSYLTRANSFERASE"/>
    <property type="match status" value="1"/>
</dbReference>
<keyword evidence="2 4" id="KW-0808">Transferase</keyword>
<dbReference type="GO" id="GO:0008616">
    <property type="term" value="P:tRNA queuosine(34) biosynthetic process"/>
    <property type="evidence" value="ECO:0007669"/>
    <property type="project" value="UniProtKB-UniRule"/>
</dbReference>
<evidence type="ECO:0000313" key="7">
    <source>
        <dbReference type="Proteomes" id="UP000230405"/>
    </source>
</evidence>
<dbReference type="HAMAP" id="MF_00168">
    <property type="entry name" value="Q_tRNA_Tgt"/>
    <property type="match status" value="1"/>
</dbReference>
<dbReference type="InterPro" id="IPR004803">
    <property type="entry name" value="TGT"/>
</dbReference>
<protein>
    <recommendedName>
        <fullName evidence="4">Queuine tRNA-ribosyltransferase</fullName>
        <ecNumber evidence="4">2.4.2.29</ecNumber>
    </recommendedName>
    <alternativeName>
        <fullName evidence="4">Guanine insertion enzyme</fullName>
    </alternativeName>
    <alternativeName>
        <fullName evidence="4">tRNA-guanine transglycosylase</fullName>
    </alternativeName>
</protein>
<comment type="pathway">
    <text evidence="4">tRNA modification; tRNA-queuosine biosynthesis.</text>
</comment>
<feature type="binding site" evidence="4">
    <location>
        <position position="206"/>
    </location>
    <ligand>
        <name>substrate</name>
    </ligand>
</feature>
<dbReference type="Pfam" id="PF01702">
    <property type="entry name" value="TGT"/>
    <property type="match status" value="1"/>
</dbReference>
<dbReference type="EC" id="2.4.2.29" evidence="4"/>